<evidence type="ECO:0000313" key="2">
    <source>
        <dbReference type="EMBL" id="AZF88794.1"/>
    </source>
</evidence>
<accession>A0A3G8F333</accession>
<dbReference type="Gene3D" id="6.10.140.940">
    <property type="match status" value="1"/>
</dbReference>
<keyword evidence="3" id="KW-1185">Reference proteome</keyword>
<feature type="coiled-coil region" evidence="1">
    <location>
        <begin position="55"/>
        <end position="96"/>
    </location>
</feature>
<protein>
    <submittedName>
        <fullName evidence="2">DNA stabilization protein/tail needle</fullName>
    </submittedName>
</protein>
<reference evidence="3" key="1">
    <citation type="submission" date="2018-11" db="EMBL/GenBank/DDBJ databases">
        <authorList>
            <person name="Olsen N.S."/>
            <person name="Kot W."/>
            <person name="Hansen L.H."/>
        </authorList>
    </citation>
    <scope>NUCLEOTIDE SEQUENCE [LARGE SCALE GENOMIC DNA]</scope>
</reference>
<evidence type="ECO:0000256" key="1">
    <source>
        <dbReference type="SAM" id="Coils"/>
    </source>
</evidence>
<dbReference type="RefSeq" id="YP_009816979.1">
    <property type="nucleotide sequence ID" value="NC_048113.1"/>
</dbReference>
<sequence>MAVVNTLQQLNTGILPPGTSQAFRDYLVRLGSFTQEAGDTANNAEGSASDAFTIAEQQRIRNDQQDNEIDNLEGQVSSLATRVTEAENQVDTLAQQVEAFDSVVIKNNVDTLQIMDGPLSIGTEIRVNNVKVMGGRQTGWTAQTGTTKKGGIDGSAAYAVGGAYSQAEVQALADGLVEARQVIAALVALALSHGYAGT</sequence>
<dbReference type="KEGG" id="vg:55008292"/>
<organism evidence="2 3">
    <name type="scientific">Salmonella phage Lumpael</name>
    <dbReference type="NCBI Taxonomy" id="2488859"/>
    <lineage>
        <taxon>Viruses</taxon>
        <taxon>Duplodnaviria</taxon>
        <taxon>Heunggongvirae</taxon>
        <taxon>Uroviricota</taxon>
        <taxon>Caudoviricetes</taxon>
        <taxon>Murrayvirus</taxon>
        <taxon>Murrayvirus lumpael</taxon>
    </lineage>
</organism>
<name>A0A3G8F333_9CAUD</name>
<dbReference type="EMBL" id="MK125141">
    <property type="protein sequence ID" value="AZF88794.1"/>
    <property type="molecule type" value="Genomic_DNA"/>
</dbReference>
<dbReference type="Gene3D" id="1.20.5.340">
    <property type="match status" value="1"/>
</dbReference>
<evidence type="ECO:0000313" key="3">
    <source>
        <dbReference type="Proteomes" id="UP000270437"/>
    </source>
</evidence>
<dbReference type="Proteomes" id="UP000270437">
    <property type="component" value="Segment"/>
</dbReference>
<keyword evidence="1" id="KW-0175">Coiled coil</keyword>
<proteinExistence type="predicted"/>
<dbReference type="GeneID" id="55008292"/>